<feature type="compositionally biased region" description="Basic and acidic residues" evidence="2">
    <location>
        <begin position="31"/>
        <end position="41"/>
    </location>
</feature>
<accession>A0AAV7DB01</accession>
<evidence type="ECO:0000256" key="2">
    <source>
        <dbReference type="SAM" id="MobiDB-lite"/>
    </source>
</evidence>
<feature type="compositionally biased region" description="Polar residues" evidence="2">
    <location>
        <begin position="400"/>
        <end position="416"/>
    </location>
</feature>
<evidence type="ECO:0000259" key="3">
    <source>
        <dbReference type="Pfam" id="PF15304"/>
    </source>
</evidence>
<evidence type="ECO:0000313" key="5">
    <source>
        <dbReference type="Proteomes" id="UP000824782"/>
    </source>
</evidence>
<dbReference type="EMBL" id="WNYA01000001">
    <property type="protein sequence ID" value="KAG8594605.1"/>
    <property type="molecule type" value="Genomic_DNA"/>
</dbReference>
<dbReference type="PANTHER" id="PTHR18839">
    <property type="entry name" value="MITOTIC INTERACTOR AND SUBSTRATE OF PLK1 MISP FAMILY MEMBER"/>
    <property type="match status" value="1"/>
</dbReference>
<keyword evidence="5" id="KW-1185">Reference proteome</keyword>
<feature type="compositionally biased region" description="Low complexity" evidence="2">
    <location>
        <begin position="562"/>
        <end position="576"/>
    </location>
</feature>
<evidence type="ECO:0000256" key="1">
    <source>
        <dbReference type="ARBA" id="ARBA00023054"/>
    </source>
</evidence>
<name>A0AAV7DB01_ENGPU</name>
<reference evidence="4" key="1">
    <citation type="thesis" date="2020" institute="ProQuest LLC" country="789 East Eisenhower Parkway, Ann Arbor, MI, USA">
        <title>Comparative Genomics and Chromosome Evolution.</title>
        <authorList>
            <person name="Mudd A.B."/>
        </authorList>
    </citation>
    <scope>NUCLEOTIDE SEQUENCE</scope>
    <source>
        <strain evidence="4">237g6f4</strain>
        <tissue evidence="4">Blood</tissue>
    </source>
</reference>
<evidence type="ECO:0000313" key="4">
    <source>
        <dbReference type="EMBL" id="KAG8594604.1"/>
    </source>
</evidence>
<gene>
    <name evidence="4" type="ORF">GDO81_001265</name>
</gene>
<feature type="region of interest" description="Disordered" evidence="2">
    <location>
        <begin position="523"/>
        <end position="584"/>
    </location>
</feature>
<protein>
    <recommendedName>
        <fullName evidence="3">A-kinase anchor protein 2 C-terminal domain-containing protein</fullName>
    </recommendedName>
</protein>
<feature type="region of interest" description="Disordered" evidence="2">
    <location>
        <begin position="400"/>
        <end position="424"/>
    </location>
</feature>
<comment type="caution">
    <text evidence="4">The sequence shown here is derived from an EMBL/GenBank/DDBJ whole genome shotgun (WGS) entry which is preliminary data.</text>
</comment>
<dbReference type="EMBL" id="WNYA01000001">
    <property type="protein sequence ID" value="KAG8594604.1"/>
    <property type="molecule type" value="Genomic_DNA"/>
</dbReference>
<dbReference type="AlphaFoldDB" id="A0AAV7DB01"/>
<dbReference type="InterPro" id="IPR029304">
    <property type="entry name" value="AKAP2_C"/>
</dbReference>
<feature type="domain" description="A-kinase anchor protein 2 C-terminal" evidence="3">
    <location>
        <begin position="456"/>
        <end position="656"/>
    </location>
</feature>
<feature type="compositionally biased region" description="Basic and acidic residues" evidence="2">
    <location>
        <begin position="525"/>
        <end position="536"/>
    </location>
</feature>
<dbReference type="PANTHER" id="PTHR18839:SF8">
    <property type="entry name" value="MITOTIC INTERACTOR AND SUBSTRATE OF PLK1 ISOFORM X1"/>
    <property type="match status" value="1"/>
</dbReference>
<dbReference type="Proteomes" id="UP000824782">
    <property type="component" value="Unassembled WGS sequence"/>
</dbReference>
<dbReference type="InterPro" id="IPR042779">
    <property type="entry name" value="MISP/MISP3-like"/>
</dbReference>
<feature type="region of interest" description="Disordered" evidence="2">
    <location>
        <begin position="1"/>
        <end position="45"/>
    </location>
</feature>
<dbReference type="Pfam" id="PF15304">
    <property type="entry name" value="AKAP2_C"/>
    <property type="match status" value="1"/>
</dbReference>
<keyword evidence="1" id="KW-0175">Coiled coil</keyword>
<organism evidence="4 5">
    <name type="scientific">Engystomops pustulosus</name>
    <name type="common">Tungara frog</name>
    <name type="synonym">Physalaemus pustulosus</name>
    <dbReference type="NCBI Taxonomy" id="76066"/>
    <lineage>
        <taxon>Eukaryota</taxon>
        <taxon>Metazoa</taxon>
        <taxon>Chordata</taxon>
        <taxon>Craniata</taxon>
        <taxon>Vertebrata</taxon>
        <taxon>Euteleostomi</taxon>
        <taxon>Amphibia</taxon>
        <taxon>Batrachia</taxon>
        <taxon>Anura</taxon>
        <taxon>Neobatrachia</taxon>
        <taxon>Hyloidea</taxon>
        <taxon>Leptodactylidae</taxon>
        <taxon>Leiuperinae</taxon>
        <taxon>Engystomops</taxon>
    </lineage>
</organism>
<feature type="region of interest" description="Disordered" evidence="2">
    <location>
        <begin position="200"/>
        <end position="219"/>
    </location>
</feature>
<feature type="compositionally biased region" description="Polar residues" evidence="2">
    <location>
        <begin position="8"/>
        <end position="30"/>
    </location>
</feature>
<proteinExistence type="predicted"/>
<sequence length="661" mass="76997">MDRVTRRMFSSISTQSINGSQQDLTNYTEDTQGRENIDTGRDVWIPPPERHLKLLREEERFEIRSHLPETSPTKLFVDSDEDYDDDDKVRRQSYELTPEKVMELEKNRKDIIKKQAQRNSLDTEDVIHIRENNYTSNSNKDLCEVEDSENKPNINTEQIHFESARQQFIKLEKERNSLPITPRPQPRQFRINARSLHEKYQLSKEQKDQESKPNKDKYIETQDLSSSLLRMQFFKTLSMDFVDNGEQENSDLKEEIEVEKESIANPTDETPIEREIRLALQREENLRRERGIVRETREIIEISKNPVLAIPPDMLHSQKIKNRPSTSLFIQREIEKEVQREADLKSEGRVAGLYDKGNSQELNERKKLFEQQDIIPVQPQQGSSSKIIIKEDTFNIKGNLSQPNLEADNDLNNSKGLDSPQPYSVRMKWKPTPFNVYRTRRLSADNILDIKSPVEKSSEKESLEENVVLRKENFYIQPLKLRLRVQDSDGTDERDHNIDHEEKYSTRLRPSLSNIIEQEIQQTLQRDRELQEERRKSGLPPLTIHNDNDVNNPHNGYDTKGNSSATANASNTWSSAPWKGTLGNKSPTYDSSTVHIFRPQKHPVFKVSGDDGQKRHENRYAGIDPSDAVNTEIVESTRVNRHKNTMALRWEAGLYANEQSE</sequence>